<dbReference type="PROSITE" id="PS50954">
    <property type="entry name" value="LEM"/>
    <property type="match status" value="1"/>
</dbReference>
<gene>
    <name evidence="4" type="ORF">DPMN_122197</name>
</gene>
<dbReference type="FunFam" id="1.10.720.40:FF:000001">
    <property type="entry name" value="LEM domain containing 2, isoform CRA_a"/>
    <property type="match status" value="1"/>
</dbReference>
<organism evidence="4 5">
    <name type="scientific">Dreissena polymorpha</name>
    <name type="common">Zebra mussel</name>
    <name type="synonym">Mytilus polymorpha</name>
    <dbReference type="NCBI Taxonomy" id="45954"/>
    <lineage>
        <taxon>Eukaryota</taxon>
        <taxon>Metazoa</taxon>
        <taxon>Spiralia</taxon>
        <taxon>Lophotrochozoa</taxon>
        <taxon>Mollusca</taxon>
        <taxon>Bivalvia</taxon>
        <taxon>Autobranchia</taxon>
        <taxon>Heteroconchia</taxon>
        <taxon>Euheterodonta</taxon>
        <taxon>Imparidentia</taxon>
        <taxon>Neoheterodontei</taxon>
        <taxon>Myida</taxon>
        <taxon>Dreissenoidea</taxon>
        <taxon>Dreissenidae</taxon>
        <taxon>Dreissena</taxon>
    </lineage>
</organism>
<dbReference type="Proteomes" id="UP000828390">
    <property type="component" value="Unassembled WGS sequence"/>
</dbReference>
<name>A0A9D4GS33_DREPO</name>
<feature type="region of interest" description="Disordered" evidence="1">
    <location>
        <begin position="41"/>
        <end position="136"/>
    </location>
</feature>
<proteinExistence type="predicted"/>
<dbReference type="InterPro" id="IPR051656">
    <property type="entry name" value="LEM_domain"/>
</dbReference>
<protein>
    <recommendedName>
        <fullName evidence="3">LEM domain-containing protein</fullName>
    </recommendedName>
</protein>
<evidence type="ECO:0000259" key="3">
    <source>
        <dbReference type="PROSITE" id="PS50954"/>
    </source>
</evidence>
<dbReference type="AlphaFoldDB" id="A0A9D4GS33"/>
<reference evidence="4" key="1">
    <citation type="journal article" date="2019" name="bioRxiv">
        <title>The Genome of the Zebra Mussel, Dreissena polymorpha: A Resource for Invasive Species Research.</title>
        <authorList>
            <person name="McCartney M.A."/>
            <person name="Auch B."/>
            <person name="Kono T."/>
            <person name="Mallez S."/>
            <person name="Zhang Y."/>
            <person name="Obille A."/>
            <person name="Becker A."/>
            <person name="Abrahante J.E."/>
            <person name="Garbe J."/>
            <person name="Badalamenti J.P."/>
            <person name="Herman A."/>
            <person name="Mangelson H."/>
            <person name="Liachko I."/>
            <person name="Sullivan S."/>
            <person name="Sone E.D."/>
            <person name="Koren S."/>
            <person name="Silverstein K.A.T."/>
            <person name="Beckman K.B."/>
            <person name="Gohl D.M."/>
        </authorList>
    </citation>
    <scope>NUCLEOTIDE SEQUENCE</scope>
    <source>
        <strain evidence="4">Duluth1</strain>
        <tissue evidence="4">Whole animal</tissue>
    </source>
</reference>
<sequence length="195" mass="21772">MATDIADLNDEELREKLIEYGVNVGPITSTTRLFYEKKLGKLIDSGGNPTTQPETEESEEEEEEEEEDEEVQFNYSKSKPPVQPKPQYTSTPLVETPNPYKPVETSKPYKPVVQPRTATPTMPARRNVPSGTEETVYKKTEVPRNTAQKSGGGGGIGMWLKLFFLLSVAFLVYLVVINMNPTAENKIPLTFDGDN</sequence>
<dbReference type="SUPFAM" id="SSF63451">
    <property type="entry name" value="LEM domain"/>
    <property type="match status" value="1"/>
</dbReference>
<dbReference type="InterPro" id="IPR011015">
    <property type="entry name" value="LEM/LEM-like_dom_sf"/>
</dbReference>
<dbReference type="PANTHER" id="PTHR12019:SF9">
    <property type="entry name" value="THYMOPOIETIN"/>
    <property type="match status" value="1"/>
</dbReference>
<keyword evidence="2" id="KW-1133">Transmembrane helix</keyword>
<evidence type="ECO:0000256" key="2">
    <source>
        <dbReference type="SAM" id="Phobius"/>
    </source>
</evidence>
<dbReference type="OrthoDB" id="6363067at2759"/>
<evidence type="ECO:0000313" key="4">
    <source>
        <dbReference type="EMBL" id="KAH3820451.1"/>
    </source>
</evidence>
<dbReference type="Gene3D" id="1.10.720.40">
    <property type="match status" value="1"/>
</dbReference>
<accession>A0A9D4GS33</accession>
<dbReference type="InterPro" id="IPR003887">
    <property type="entry name" value="LEM_dom"/>
</dbReference>
<dbReference type="CDD" id="cd12940">
    <property type="entry name" value="LEM_LAP2_LEMD1"/>
    <property type="match status" value="1"/>
</dbReference>
<dbReference type="PANTHER" id="PTHR12019">
    <property type="entry name" value="LAMINA-ASSOCIATED POLYPEPTIDE THYMOPOIETIN"/>
    <property type="match status" value="1"/>
</dbReference>
<keyword evidence="5" id="KW-1185">Reference proteome</keyword>
<feature type="compositionally biased region" description="Acidic residues" evidence="1">
    <location>
        <begin position="54"/>
        <end position="71"/>
    </location>
</feature>
<dbReference type="Pfam" id="PF03020">
    <property type="entry name" value="LEM"/>
    <property type="match status" value="1"/>
</dbReference>
<evidence type="ECO:0000313" key="5">
    <source>
        <dbReference type="Proteomes" id="UP000828390"/>
    </source>
</evidence>
<feature type="transmembrane region" description="Helical" evidence="2">
    <location>
        <begin position="156"/>
        <end position="176"/>
    </location>
</feature>
<reference evidence="4" key="2">
    <citation type="submission" date="2020-11" db="EMBL/GenBank/DDBJ databases">
        <authorList>
            <person name="McCartney M.A."/>
            <person name="Auch B."/>
            <person name="Kono T."/>
            <person name="Mallez S."/>
            <person name="Becker A."/>
            <person name="Gohl D.M."/>
            <person name="Silverstein K.A.T."/>
            <person name="Koren S."/>
            <person name="Bechman K.B."/>
            <person name="Herman A."/>
            <person name="Abrahante J.E."/>
            <person name="Garbe J."/>
        </authorList>
    </citation>
    <scope>NUCLEOTIDE SEQUENCE</scope>
    <source>
        <strain evidence="4">Duluth1</strain>
        <tissue evidence="4">Whole animal</tissue>
    </source>
</reference>
<keyword evidence="2" id="KW-0472">Membrane</keyword>
<dbReference type="SMART" id="SM00540">
    <property type="entry name" value="LEM"/>
    <property type="match status" value="1"/>
</dbReference>
<dbReference type="EMBL" id="JAIWYP010000005">
    <property type="protein sequence ID" value="KAH3820451.1"/>
    <property type="molecule type" value="Genomic_DNA"/>
</dbReference>
<feature type="domain" description="LEM" evidence="3">
    <location>
        <begin position="2"/>
        <end position="46"/>
    </location>
</feature>
<comment type="caution">
    <text evidence="4">The sequence shown here is derived from an EMBL/GenBank/DDBJ whole genome shotgun (WGS) entry which is preliminary data.</text>
</comment>
<keyword evidence="2" id="KW-0812">Transmembrane</keyword>
<evidence type="ECO:0000256" key="1">
    <source>
        <dbReference type="SAM" id="MobiDB-lite"/>
    </source>
</evidence>